<keyword evidence="3" id="KW-0997">Cell inner membrane</keyword>
<comment type="subcellular location">
    <subcellularLocation>
        <location evidence="1">Cell inner membrane</location>
        <topology evidence="1">Multi-pass membrane protein</topology>
    </subcellularLocation>
</comment>
<dbReference type="OrthoDB" id="9790209at2"/>
<dbReference type="Pfam" id="PF06808">
    <property type="entry name" value="DctM"/>
    <property type="match status" value="1"/>
</dbReference>
<evidence type="ECO:0000256" key="7">
    <source>
        <dbReference type="SAM" id="Phobius"/>
    </source>
</evidence>
<accession>A0A1G5IYW6</accession>
<keyword evidence="2" id="KW-1003">Cell membrane</keyword>
<evidence type="ECO:0000313" key="10">
    <source>
        <dbReference type="Proteomes" id="UP000198870"/>
    </source>
</evidence>
<evidence type="ECO:0000256" key="6">
    <source>
        <dbReference type="ARBA" id="ARBA00023136"/>
    </source>
</evidence>
<feature type="transmembrane region" description="Helical" evidence="7">
    <location>
        <begin position="88"/>
        <end position="107"/>
    </location>
</feature>
<dbReference type="STRING" id="419481.SAMN05216233_12317"/>
<feature type="transmembrane region" description="Helical" evidence="7">
    <location>
        <begin position="270"/>
        <end position="292"/>
    </location>
</feature>
<dbReference type="GO" id="GO:0022857">
    <property type="term" value="F:transmembrane transporter activity"/>
    <property type="evidence" value="ECO:0007669"/>
    <property type="project" value="TreeGrafter"/>
</dbReference>
<keyword evidence="4 7" id="KW-0812">Transmembrane</keyword>
<evidence type="ECO:0000313" key="9">
    <source>
        <dbReference type="EMBL" id="SCY81293.1"/>
    </source>
</evidence>
<evidence type="ECO:0000256" key="1">
    <source>
        <dbReference type="ARBA" id="ARBA00004429"/>
    </source>
</evidence>
<feature type="transmembrane region" description="Helical" evidence="7">
    <location>
        <begin position="354"/>
        <end position="374"/>
    </location>
</feature>
<feature type="transmembrane region" description="Helical" evidence="7">
    <location>
        <begin position="211"/>
        <end position="233"/>
    </location>
</feature>
<sequence length="426" mass="45336">MGLLLFFLFMVLLLSGVPIAVAIGLSSVVVIWLADLGIAVVSPNFYSGIAKFQLLAIPLFIFAGFLFERCGISERLVRFANLLVGRKKGSLAIVAVLVCVFFGGISGSGPADAAAIGAILIPAMIRDGYDRGFVAALIAGAGSTAIIVPVSIALIIYGALTNTSITTLFAAGAIPGALAGLCLILPAWWISRKRGYGSRTSMESDMGLFQAFREAFWGLMAPGIILGGLYGGVFTPTEAAVVAVFYGLVLGFFLYRTLTLKALYEILVEASNASAVVMLIITFAGLFSWTASTLGAMDAISASLLGISDNPYVVLLIINLILFFAGMLIDAISIFYIFIPIFLPIMGRFGWDPIWFGIMMTFNLAIGQFTPPVAVNLYVTTHLAEIPVEETFKAVIPFILAMIAGLVLLTLFPGITLFLPRLFGMS</sequence>
<reference evidence="9 10" key="1">
    <citation type="submission" date="2016-10" db="EMBL/GenBank/DDBJ databases">
        <authorList>
            <person name="de Groot N.N."/>
        </authorList>
    </citation>
    <scope>NUCLEOTIDE SEQUENCE [LARGE SCALE GENOMIC DNA]</scope>
    <source>
        <strain evidence="9 10">AA1</strain>
    </source>
</reference>
<dbReference type="GO" id="GO:0005886">
    <property type="term" value="C:plasma membrane"/>
    <property type="evidence" value="ECO:0007669"/>
    <property type="project" value="UniProtKB-SubCell"/>
</dbReference>
<dbReference type="PIRSF" id="PIRSF006066">
    <property type="entry name" value="HI0050"/>
    <property type="match status" value="1"/>
</dbReference>
<proteinExistence type="predicted"/>
<evidence type="ECO:0000259" key="8">
    <source>
        <dbReference type="Pfam" id="PF06808"/>
    </source>
</evidence>
<dbReference type="InterPro" id="IPR010656">
    <property type="entry name" value="DctM"/>
</dbReference>
<dbReference type="PANTHER" id="PTHR33362">
    <property type="entry name" value="SIALIC ACID TRAP TRANSPORTER PERMEASE PROTEIN SIAT-RELATED"/>
    <property type="match status" value="1"/>
</dbReference>
<protein>
    <submittedName>
        <fullName evidence="9">TRAP transporter, DctM subunit</fullName>
    </submittedName>
</protein>
<keyword evidence="5 7" id="KW-1133">Transmembrane helix</keyword>
<feature type="transmembrane region" description="Helical" evidence="7">
    <location>
        <begin position="165"/>
        <end position="190"/>
    </location>
</feature>
<keyword evidence="10" id="KW-1185">Reference proteome</keyword>
<feature type="transmembrane region" description="Helical" evidence="7">
    <location>
        <begin position="312"/>
        <end position="342"/>
    </location>
</feature>
<organism evidence="9 10">
    <name type="scientific">Desulfoluna spongiiphila</name>
    <dbReference type="NCBI Taxonomy" id="419481"/>
    <lineage>
        <taxon>Bacteria</taxon>
        <taxon>Pseudomonadati</taxon>
        <taxon>Thermodesulfobacteriota</taxon>
        <taxon>Desulfobacteria</taxon>
        <taxon>Desulfobacterales</taxon>
        <taxon>Desulfolunaceae</taxon>
        <taxon>Desulfoluna</taxon>
    </lineage>
</organism>
<evidence type="ECO:0000256" key="3">
    <source>
        <dbReference type="ARBA" id="ARBA00022519"/>
    </source>
</evidence>
<dbReference type="RefSeq" id="WP_092214521.1">
    <property type="nucleotide sequence ID" value="NZ_FMUX01000023.1"/>
</dbReference>
<evidence type="ECO:0000256" key="5">
    <source>
        <dbReference type="ARBA" id="ARBA00022989"/>
    </source>
</evidence>
<dbReference type="EMBL" id="FMUX01000023">
    <property type="protein sequence ID" value="SCY81293.1"/>
    <property type="molecule type" value="Genomic_DNA"/>
</dbReference>
<feature type="transmembrane region" description="Helical" evidence="7">
    <location>
        <begin position="239"/>
        <end position="258"/>
    </location>
</feature>
<feature type="transmembrane region" description="Helical" evidence="7">
    <location>
        <begin position="394"/>
        <end position="419"/>
    </location>
</feature>
<dbReference type="AlphaFoldDB" id="A0A1G5IYW6"/>
<gene>
    <name evidence="9" type="ORF">SAMN05216233_12317</name>
</gene>
<evidence type="ECO:0000256" key="2">
    <source>
        <dbReference type="ARBA" id="ARBA00022475"/>
    </source>
</evidence>
<dbReference type="NCBIfam" id="TIGR00786">
    <property type="entry name" value="dctM"/>
    <property type="match status" value="1"/>
</dbReference>
<evidence type="ECO:0000256" key="4">
    <source>
        <dbReference type="ARBA" id="ARBA00022692"/>
    </source>
</evidence>
<feature type="transmembrane region" description="Helical" evidence="7">
    <location>
        <begin position="46"/>
        <end position="67"/>
    </location>
</feature>
<feature type="transmembrane region" description="Helical" evidence="7">
    <location>
        <begin position="136"/>
        <end position="159"/>
    </location>
</feature>
<keyword evidence="6 7" id="KW-0472">Membrane</keyword>
<name>A0A1G5IYW6_9BACT</name>
<feature type="domain" description="TRAP C4-dicarboxylate transport system permease DctM subunit" evidence="8">
    <location>
        <begin position="7"/>
        <end position="415"/>
    </location>
</feature>
<dbReference type="InterPro" id="IPR004681">
    <property type="entry name" value="TRAP_DctM"/>
</dbReference>
<dbReference type="Proteomes" id="UP000198870">
    <property type="component" value="Unassembled WGS sequence"/>
</dbReference>